<accession>A0ABT2GWD7</accession>
<evidence type="ECO:0000313" key="4">
    <source>
        <dbReference type="Proteomes" id="UP001165586"/>
    </source>
</evidence>
<dbReference type="SUPFAM" id="SSF55729">
    <property type="entry name" value="Acyl-CoA N-acyltransferases (Nat)"/>
    <property type="match status" value="1"/>
</dbReference>
<dbReference type="RefSeq" id="WP_259536847.1">
    <property type="nucleotide sequence ID" value="NZ_JANLCJ010000001.1"/>
</dbReference>
<dbReference type="Pfam" id="PF13302">
    <property type="entry name" value="Acetyltransf_3"/>
    <property type="match status" value="1"/>
</dbReference>
<dbReference type="Proteomes" id="UP001165586">
    <property type="component" value="Unassembled WGS sequence"/>
</dbReference>
<dbReference type="InterPro" id="IPR016181">
    <property type="entry name" value="Acyl_CoA_acyltransferase"/>
</dbReference>
<dbReference type="InterPro" id="IPR000182">
    <property type="entry name" value="GNAT_dom"/>
</dbReference>
<proteinExistence type="predicted"/>
<dbReference type="EMBL" id="JANLCJ010000001">
    <property type="protein sequence ID" value="MCS5732279.1"/>
    <property type="molecule type" value="Genomic_DNA"/>
</dbReference>
<protein>
    <submittedName>
        <fullName evidence="3">GNAT family N-acetyltransferase</fullName>
    </submittedName>
</protein>
<evidence type="ECO:0000256" key="1">
    <source>
        <dbReference type="SAM" id="MobiDB-lite"/>
    </source>
</evidence>
<sequence>MTHSKALRHPTTWPASESSGRASPLPRRLRDALASAGIRRPRFTRGARTERPFDAPVLRTARLVLRPHRMSDADAWFELQSDPEVSRFLPWPRRDRRLSARHLHDRTGHTRLWQTNDFLALAIEKDGRLIGDVSLHLRAVGPADRSVEIGWVLDPSEAGNGYATEAARAMLEFAFGVVKARGVTAVTDRRNIPSVALAKRLGFVEVQAPHAGATPADAVFLLARGAHEAAVALEGESLHRAAPDRGTRHR</sequence>
<evidence type="ECO:0000259" key="2">
    <source>
        <dbReference type="PROSITE" id="PS51186"/>
    </source>
</evidence>
<dbReference type="PANTHER" id="PTHR43792">
    <property type="entry name" value="GNAT FAMILY, PUTATIVE (AFU_ORTHOLOGUE AFUA_3G00765)-RELATED-RELATED"/>
    <property type="match status" value="1"/>
</dbReference>
<organism evidence="3 4">
    <name type="scientific">Herbiconiux daphne</name>
    <dbReference type="NCBI Taxonomy" id="2970914"/>
    <lineage>
        <taxon>Bacteria</taxon>
        <taxon>Bacillati</taxon>
        <taxon>Actinomycetota</taxon>
        <taxon>Actinomycetes</taxon>
        <taxon>Micrococcales</taxon>
        <taxon>Microbacteriaceae</taxon>
        <taxon>Herbiconiux</taxon>
    </lineage>
</organism>
<dbReference type="PANTHER" id="PTHR43792:SF1">
    <property type="entry name" value="N-ACETYLTRANSFERASE DOMAIN-CONTAINING PROTEIN"/>
    <property type="match status" value="1"/>
</dbReference>
<gene>
    <name evidence="3" type="ORF">N1032_00785</name>
</gene>
<evidence type="ECO:0000313" key="3">
    <source>
        <dbReference type="EMBL" id="MCS5732279.1"/>
    </source>
</evidence>
<dbReference type="PROSITE" id="PS51186">
    <property type="entry name" value="GNAT"/>
    <property type="match status" value="1"/>
</dbReference>
<name>A0ABT2GWD7_9MICO</name>
<feature type="domain" description="N-acetyltransferase" evidence="2">
    <location>
        <begin position="63"/>
        <end position="226"/>
    </location>
</feature>
<reference evidence="3" key="1">
    <citation type="submission" date="2022-08" db="EMBL/GenBank/DDBJ databases">
        <authorList>
            <person name="Deng Y."/>
            <person name="Han X.-F."/>
            <person name="Zhang Y.-Q."/>
        </authorList>
    </citation>
    <scope>NUCLEOTIDE SEQUENCE</scope>
    <source>
        <strain evidence="3">CPCC 203386</strain>
    </source>
</reference>
<dbReference type="Gene3D" id="3.40.630.30">
    <property type="match status" value="1"/>
</dbReference>
<feature type="region of interest" description="Disordered" evidence="1">
    <location>
        <begin position="1"/>
        <end position="27"/>
    </location>
</feature>
<keyword evidence="4" id="KW-1185">Reference proteome</keyword>
<dbReference type="InterPro" id="IPR051531">
    <property type="entry name" value="N-acetyltransferase"/>
</dbReference>
<comment type="caution">
    <text evidence="3">The sequence shown here is derived from an EMBL/GenBank/DDBJ whole genome shotgun (WGS) entry which is preliminary data.</text>
</comment>